<comment type="caution">
    <text evidence="5">The sequence shown here is derived from an EMBL/GenBank/DDBJ whole genome shotgun (WGS) entry which is preliminary data.</text>
</comment>
<organism evidence="5 6">
    <name type="scientific">Novymonas esmeraldas</name>
    <dbReference type="NCBI Taxonomy" id="1808958"/>
    <lineage>
        <taxon>Eukaryota</taxon>
        <taxon>Discoba</taxon>
        <taxon>Euglenozoa</taxon>
        <taxon>Kinetoplastea</taxon>
        <taxon>Metakinetoplastina</taxon>
        <taxon>Trypanosomatida</taxon>
        <taxon>Trypanosomatidae</taxon>
        <taxon>Novymonas</taxon>
    </lineage>
</organism>
<feature type="compositionally biased region" description="Low complexity" evidence="3">
    <location>
        <begin position="123"/>
        <end position="133"/>
    </location>
</feature>
<dbReference type="Pfam" id="PF06943">
    <property type="entry name" value="zf-LSD1"/>
    <property type="match status" value="1"/>
</dbReference>
<feature type="compositionally biased region" description="Pro residues" evidence="3">
    <location>
        <begin position="100"/>
        <end position="110"/>
    </location>
</feature>
<feature type="region of interest" description="Disordered" evidence="3">
    <location>
        <begin position="97"/>
        <end position="210"/>
    </location>
</feature>
<keyword evidence="2" id="KW-0539">Nucleus</keyword>
<comment type="subcellular location">
    <subcellularLocation>
        <location evidence="1">Nucleus</location>
    </subcellularLocation>
</comment>
<evidence type="ECO:0000313" key="5">
    <source>
        <dbReference type="EMBL" id="KAK7197497.1"/>
    </source>
</evidence>
<dbReference type="InterPro" id="IPR040319">
    <property type="entry name" value="LSD1-like"/>
</dbReference>
<dbReference type="EMBL" id="JAECZO010000108">
    <property type="protein sequence ID" value="KAK7197497.1"/>
    <property type="molecule type" value="Genomic_DNA"/>
</dbReference>
<feature type="domain" description="Zinc finger LSD1-type" evidence="4">
    <location>
        <begin position="8"/>
        <end position="32"/>
    </location>
</feature>
<accession>A0AAW0EVE7</accession>
<dbReference type="GO" id="GO:0005634">
    <property type="term" value="C:nucleus"/>
    <property type="evidence" value="ECO:0007669"/>
    <property type="project" value="UniProtKB-SubCell"/>
</dbReference>
<name>A0AAW0EVE7_9TRYP</name>
<feature type="compositionally biased region" description="Basic and acidic residues" evidence="3">
    <location>
        <begin position="186"/>
        <end position="199"/>
    </location>
</feature>
<evidence type="ECO:0000313" key="6">
    <source>
        <dbReference type="Proteomes" id="UP001430356"/>
    </source>
</evidence>
<dbReference type="PANTHER" id="PTHR31747">
    <property type="entry name" value="PROTEIN LSD1"/>
    <property type="match status" value="1"/>
</dbReference>
<evidence type="ECO:0000256" key="1">
    <source>
        <dbReference type="ARBA" id="ARBA00004123"/>
    </source>
</evidence>
<dbReference type="NCBIfam" id="TIGR01053">
    <property type="entry name" value="LSD1"/>
    <property type="match status" value="1"/>
</dbReference>
<dbReference type="InterPro" id="IPR005735">
    <property type="entry name" value="Znf_LSD1"/>
</dbReference>
<dbReference type="Proteomes" id="UP001430356">
    <property type="component" value="Unassembled WGS sequence"/>
</dbReference>
<proteinExistence type="predicted"/>
<evidence type="ECO:0000256" key="2">
    <source>
        <dbReference type="ARBA" id="ARBA00023242"/>
    </source>
</evidence>
<keyword evidence="6" id="KW-1185">Reference proteome</keyword>
<evidence type="ECO:0000259" key="4">
    <source>
        <dbReference type="Pfam" id="PF06943"/>
    </source>
</evidence>
<feature type="compositionally biased region" description="Basic and acidic residues" evidence="3">
    <location>
        <begin position="158"/>
        <end position="168"/>
    </location>
</feature>
<dbReference type="PANTHER" id="PTHR31747:SF3">
    <property type="entry name" value="PROTEIN LSD1"/>
    <property type="match status" value="1"/>
</dbReference>
<dbReference type="AlphaFoldDB" id="A0AAW0EVE7"/>
<gene>
    <name evidence="5" type="ORF">NESM_000699200</name>
</gene>
<reference evidence="5 6" key="1">
    <citation type="journal article" date="2021" name="MBio">
        <title>A New Model Trypanosomatid, Novymonas esmeraldas: Genomic Perception of Its 'Candidatus Pandoraea novymonadis' Endosymbiont.</title>
        <authorList>
            <person name="Zakharova A."/>
            <person name="Saura A."/>
            <person name="Butenko A."/>
            <person name="Podesvova L."/>
            <person name="Warmusova S."/>
            <person name="Kostygov A.Y."/>
            <person name="Nenarokova A."/>
            <person name="Lukes J."/>
            <person name="Opperdoes F.R."/>
            <person name="Yurchenko V."/>
        </authorList>
    </citation>
    <scope>NUCLEOTIDE SEQUENCE [LARGE SCALE GENOMIC DNA]</scope>
    <source>
        <strain evidence="5 6">E262AT.01</strain>
    </source>
</reference>
<evidence type="ECO:0000256" key="3">
    <source>
        <dbReference type="SAM" id="MobiDB-lite"/>
    </source>
</evidence>
<protein>
    <submittedName>
        <fullName evidence="5">LSD1 zinc finger containing protein</fullName>
    </submittedName>
</protein>
<sequence length="243" mass="25676">MLFGQLVCYGCHRILTYPLGAVTCRCRLCNTVNAAQNLQVTCGACGQELHAPINTLALLCPCCGTVTDIPEELLPPLPSCVDLGGGEDEMETAIYVSHPTLPPQPPPPPQQQQQQSRVTAEDGANGAAASSNGGKRRSSTHTKADGQPTSSSRRRRSSREEKEKEKEATAAAAGNRLEAGTGAAHDAGRRRSTERKRNDSAGPLAPDLSQEMVVPDVSATSRTARPVAASRLAPTVMIATRIL</sequence>